<organism evidence="5 6">
    <name type="scientific">Marinibaculum pumilum</name>
    <dbReference type="NCBI Taxonomy" id="1766165"/>
    <lineage>
        <taxon>Bacteria</taxon>
        <taxon>Pseudomonadati</taxon>
        <taxon>Pseudomonadota</taxon>
        <taxon>Alphaproteobacteria</taxon>
        <taxon>Rhodospirillales</taxon>
        <taxon>Rhodospirillaceae</taxon>
        <taxon>Marinibaculum</taxon>
    </lineage>
</organism>
<dbReference type="PANTHER" id="PTHR23132">
    <property type="entry name" value="D-ALANINE--D-ALANINE LIGASE"/>
    <property type="match status" value="1"/>
</dbReference>
<keyword evidence="3" id="KW-0067">ATP-binding</keyword>
<accession>A0ABV7L8C0</accession>
<keyword evidence="3" id="KW-0547">Nucleotide-binding</keyword>
<dbReference type="Gene3D" id="3.30.1490.20">
    <property type="entry name" value="ATP-grasp fold, A domain"/>
    <property type="match status" value="1"/>
</dbReference>
<evidence type="ECO:0000313" key="6">
    <source>
        <dbReference type="Proteomes" id="UP001595528"/>
    </source>
</evidence>
<comment type="similarity">
    <text evidence="1">Belongs to the D-alanine--D-alanine ligase family.</text>
</comment>
<keyword evidence="6" id="KW-1185">Reference proteome</keyword>
<evidence type="ECO:0000313" key="5">
    <source>
        <dbReference type="EMBL" id="MFC3230750.1"/>
    </source>
</evidence>
<dbReference type="PROSITE" id="PS50975">
    <property type="entry name" value="ATP_GRASP"/>
    <property type="match status" value="1"/>
</dbReference>
<dbReference type="Proteomes" id="UP001595528">
    <property type="component" value="Unassembled WGS sequence"/>
</dbReference>
<feature type="domain" description="ATP-grasp" evidence="4">
    <location>
        <begin position="127"/>
        <end position="340"/>
    </location>
</feature>
<sequence>MSDEAEPWPRDIAVLLGDPRLSDRTKLDGAWSAEDHHARRLMREALQAAADSRRAEVRFRFLDRHATLLDDLANDPPDFAVNFCDTGYGNRPDRELHIAAYLDLLGIPYSGAGPQAMVTCFDKALVRLAAQGLQVPVPEERFAEDAAAMPVADLSYPALLKPCRADGSTGITKGAVVGDAAAAEAQLARLARDFPGEPVLAQEFLPGAEYGIGLIGNPETGLQALTPLRVDYSGLPADLPQILGFESKTDPASPYWTDIRYLPAELPAAAQAELAGHARRLFRRLGLRDYGRFDFRTDAAGRIKLLEVNPNPAWCYDGKLALMAGFGGMDYPALLGAILDTALARSRPAIA</sequence>
<gene>
    <name evidence="5" type="ORF">ACFOGJ_26115</name>
</gene>
<dbReference type="InterPro" id="IPR011761">
    <property type="entry name" value="ATP-grasp"/>
</dbReference>
<dbReference type="Gene3D" id="3.30.470.20">
    <property type="entry name" value="ATP-grasp fold, B domain"/>
    <property type="match status" value="1"/>
</dbReference>
<evidence type="ECO:0000259" key="4">
    <source>
        <dbReference type="PROSITE" id="PS50975"/>
    </source>
</evidence>
<dbReference type="Pfam" id="PF07478">
    <property type="entry name" value="Dala_Dala_lig_C"/>
    <property type="match status" value="1"/>
</dbReference>
<evidence type="ECO:0000256" key="2">
    <source>
        <dbReference type="ARBA" id="ARBA00022598"/>
    </source>
</evidence>
<name>A0ABV7L8C0_9PROT</name>
<comment type="caution">
    <text evidence="5">The sequence shown here is derived from an EMBL/GenBank/DDBJ whole genome shotgun (WGS) entry which is preliminary data.</text>
</comment>
<dbReference type="SUPFAM" id="SSF56059">
    <property type="entry name" value="Glutathione synthetase ATP-binding domain-like"/>
    <property type="match status" value="1"/>
</dbReference>
<evidence type="ECO:0000256" key="3">
    <source>
        <dbReference type="PROSITE-ProRule" id="PRU00409"/>
    </source>
</evidence>
<evidence type="ECO:0000256" key="1">
    <source>
        <dbReference type="ARBA" id="ARBA00010871"/>
    </source>
</evidence>
<dbReference type="RefSeq" id="WP_379906194.1">
    <property type="nucleotide sequence ID" value="NZ_JBHRTR010000048.1"/>
</dbReference>
<dbReference type="InterPro" id="IPR013815">
    <property type="entry name" value="ATP_grasp_subdomain_1"/>
</dbReference>
<proteinExistence type="inferred from homology"/>
<keyword evidence="2" id="KW-0436">Ligase</keyword>
<dbReference type="PANTHER" id="PTHR23132:SF23">
    <property type="entry name" value="D-ALANINE--D-ALANINE LIGASE B"/>
    <property type="match status" value="1"/>
</dbReference>
<dbReference type="EMBL" id="JBHRTR010000048">
    <property type="protein sequence ID" value="MFC3230750.1"/>
    <property type="molecule type" value="Genomic_DNA"/>
</dbReference>
<protein>
    <recommendedName>
        <fullName evidence="4">ATP-grasp domain-containing protein</fullName>
    </recommendedName>
</protein>
<reference evidence="6" key="1">
    <citation type="journal article" date="2019" name="Int. J. Syst. Evol. Microbiol.">
        <title>The Global Catalogue of Microorganisms (GCM) 10K type strain sequencing project: providing services to taxonomists for standard genome sequencing and annotation.</title>
        <authorList>
            <consortium name="The Broad Institute Genomics Platform"/>
            <consortium name="The Broad Institute Genome Sequencing Center for Infectious Disease"/>
            <person name="Wu L."/>
            <person name="Ma J."/>
        </authorList>
    </citation>
    <scope>NUCLEOTIDE SEQUENCE [LARGE SCALE GENOMIC DNA]</scope>
    <source>
        <strain evidence="6">KCTC 42964</strain>
    </source>
</reference>
<dbReference type="InterPro" id="IPR011095">
    <property type="entry name" value="Dala_Dala_lig_C"/>
</dbReference>